<sequence length="100" mass="11425">MALDGCASKRGDQSTVEQVARLCASLEQIMGDLHSIPLFYDKIYAFISTLLPESFYINLVIPKSFKIRKLSNIEFDNRAGSFFFCCPTDFEEDESYLYSN</sequence>
<dbReference type="Proteomes" id="UP000276133">
    <property type="component" value="Unassembled WGS sequence"/>
</dbReference>
<reference evidence="1 2" key="1">
    <citation type="journal article" date="2018" name="Sci. Rep.">
        <title>Genomic signatures of local adaptation to the degree of environmental predictability in rotifers.</title>
        <authorList>
            <person name="Franch-Gras L."/>
            <person name="Hahn C."/>
            <person name="Garcia-Roger E.M."/>
            <person name="Carmona M.J."/>
            <person name="Serra M."/>
            <person name="Gomez A."/>
        </authorList>
    </citation>
    <scope>NUCLEOTIDE SEQUENCE [LARGE SCALE GENOMIC DNA]</scope>
    <source>
        <strain evidence="1">HYR1</strain>
    </source>
</reference>
<dbReference type="EMBL" id="REGN01001907">
    <property type="protein sequence ID" value="RNA31697.1"/>
    <property type="molecule type" value="Genomic_DNA"/>
</dbReference>
<accession>A0A3M7S7T0</accession>
<name>A0A3M7S7T0_BRAPC</name>
<protein>
    <submittedName>
        <fullName evidence="1">Uncharacterized protein</fullName>
    </submittedName>
</protein>
<evidence type="ECO:0000313" key="2">
    <source>
        <dbReference type="Proteomes" id="UP000276133"/>
    </source>
</evidence>
<organism evidence="1 2">
    <name type="scientific">Brachionus plicatilis</name>
    <name type="common">Marine rotifer</name>
    <name type="synonym">Brachionus muelleri</name>
    <dbReference type="NCBI Taxonomy" id="10195"/>
    <lineage>
        <taxon>Eukaryota</taxon>
        <taxon>Metazoa</taxon>
        <taxon>Spiralia</taxon>
        <taxon>Gnathifera</taxon>
        <taxon>Rotifera</taxon>
        <taxon>Eurotatoria</taxon>
        <taxon>Monogononta</taxon>
        <taxon>Pseudotrocha</taxon>
        <taxon>Ploima</taxon>
        <taxon>Brachionidae</taxon>
        <taxon>Brachionus</taxon>
    </lineage>
</organism>
<dbReference type="AlphaFoldDB" id="A0A3M7S7T0"/>
<keyword evidence="2" id="KW-1185">Reference proteome</keyword>
<comment type="caution">
    <text evidence="1">The sequence shown here is derived from an EMBL/GenBank/DDBJ whole genome shotgun (WGS) entry which is preliminary data.</text>
</comment>
<proteinExistence type="predicted"/>
<evidence type="ECO:0000313" key="1">
    <source>
        <dbReference type="EMBL" id="RNA31697.1"/>
    </source>
</evidence>
<gene>
    <name evidence="1" type="ORF">BpHYR1_004630</name>
</gene>